<dbReference type="FunCoup" id="Q8I4K7">
    <property type="interactions" value="1536"/>
</dbReference>
<evidence type="ECO:0000313" key="3">
    <source>
        <dbReference type="Proteomes" id="UP000001940"/>
    </source>
</evidence>
<dbReference type="AGR" id="WB:WBGene00009090"/>
<dbReference type="KEGG" id="cel:CELE_F23D12.6"/>
<dbReference type="eggNOG" id="ENOG502TIQ8">
    <property type="taxonomic scope" value="Eukaryota"/>
</dbReference>
<dbReference type="CTD" id="259352"/>
<keyword evidence="1" id="KW-1133">Transmembrane helix</keyword>
<reference evidence="2 3" key="1">
    <citation type="journal article" date="1998" name="Science">
        <title>Genome sequence of the nematode C. elegans: a platform for investigating biology.</title>
        <authorList>
            <consortium name="The C. elegans sequencing consortium"/>
            <person name="Sulson J.E."/>
            <person name="Waterston R."/>
        </authorList>
    </citation>
    <scope>NUCLEOTIDE SEQUENCE [LARGE SCALE GENOMIC DNA]</scope>
    <source>
        <strain evidence="2 3">Bristol N2</strain>
    </source>
</reference>
<dbReference type="EMBL" id="BX284606">
    <property type="protein sequence ID" value="CAD56578.1"/>
    <property type="molecule type" value="Genomic_DNA"/>
</dbReference>
<protein>
    <submittedName>
        <fullName evidence="2">FIP (Fungus-Induced Protein) Related</fullName>
    </submittedName>
</protein>
<dbReference type="PaxDb" id="6239-F23D12.6"/>
<dbReference type="InParanoid" id="Q8I4K7"/>
<sequence>MLKVDWYKSEFIFTVGKNFHILLQLNFIMNAKFLLCVLALVMCSIVQDASAQYYGYASSYYPSYYGGYGYGAYGAYGGYGLGSAYAGYYGKREAGFGPVQN</sequence>
<dbReference type="GeneID" id="259352"/>
<accession>Q8I4K7</accession>
<evidence type="ECO:0000256" key="1">
    <source>
        <dbReference type="SAM" id="Phobius"/>
    </source>
</evidence>
<dbReference type="HOGENOM" id="CLU_180266_0_0_1"/>
<keyword evidence="3" id="KW-1185">Reference proteome</keyword>
<keyword evidence="1" id="KW-0812">Transmembrane</keyword>
<gene>
    <name evidence="2 4" type="primary">fipr-3</name>
    <name evidence="2" type="ORF">CELE_F23D12.6</name>
    <name evidence="4" type="ORF">F23D12.6</name>
</gene>
<name>Q8I4K7_CAEEL</name>
<proteinExistence type="predicted"/>
<dbReference type="AlphaFoldDB" id="Q8I4K7"/>
<evidence type="ECO:0000313" key="2">
    <source>
        <dbReference type="EMBL" id="CAD56578.1"/>
    </source>
</evidence>
<organism evidence="2 3">
    <name type="scientific">Caenorhabditis elegans</name>
    <dbReference type="NCBI Taxonomy" id="6239"/>
    <lineage>
        <taxon>Eukaryota</taxon>
        <taxon>Metazoa</taxon>
        <taxon>Ecdysozoa</taxon>
        <taxon>Nematoda</taxon>
        <taxon>Chromadorea</taxon>
        <taxon>Rhabditida</taxon>
        <taxon>Rhabditina</taxon>
        <taxon>Rhabditomorpha</taxon>
        <taxon>Rhabditoidea</taxon>
        <taxon>Rhabditidae</taxon>
        <taxon>Peloderinae</taxon>
        <taxon>Caenorhabditis</taxon>
    </lineage>
</organism>
<feature type="transmembrane region" description="Helical" evidence="1">
    <location>
        <begin position="21"/>
        <end position="42"/>
    </location>
</feature>
<dbReference type="Proteomes" id="UP000001940">
    <property type="component" value="Chromosome X"/>
</dbReference>
<dbReference type="UCSC" id="F23D12.6.2">
    <property type="organism name" value="c. elegans"/>
</dbReference>
<keyword evidence="1" id="KW-0472">Membrane</keyword>
<evidence type="ECO:0000313" key="4">
    <source>
        <dbReference type="WormBase" id="F23D12.6"/>
    </source>
</evidence>
<dbReference type="Bgee" id="WBGene00009090">
    <property type="expression patterns" value="Expressed in larva and 2 other cell types or tissues"/>
</dbReference>
<dbReference type="WormBase" id="F23D12.6">
    <property type="protein sequence ID" value="CE32388"/>
    <property type="gene ID" value="WBGene00009090"/>
    <property type="gene designation" value="fipr-3"/>
</dbReference>
<dbReference type="RefSeq" id="NP_872256.1">
    <property type="nucleotide sequence ID" value="NM_182456.6"/>
</dbReference>
<dbReference type="OMA" id="YKSEFIF"/>